<dbReference type="SUPFAM" id="SSF56112">
    <property type="entry name" value="Protein kinase-like (PK-like)"/>
    <property type="match status" value="1"/>
</dbReference>
<dbReference type="GO" id="GO:0017148">
    <property type="term" value="P:negative regulation of translation"/>
    <property type="evidence" value="ECO:0007669"/>
    <property type="project" value="UniProtKB-KW"/>
</dbReference>
<dbReference type="VEuPathDB" id="TriTrypDB:TcG_02833"/>
<evidence type="ECO:0000256" key="2">
    <source>
        <dbReference type="ARBA" id="ARBA00022527"/>
    </source>
</evidence>
<dbReference type="VEuPathDB" id="TriTrypDB:TcCLB.503673.9"/>
<keyword evidence="12" id="KW-0732">Signal</keyword>
<dbReference type="PROSITE" id="PS50011">
    <property type="entry name" value="PROTEIN_KINASE_DOM"/>
    <property type="match status" value="1"/>
</dbReference>
<dbReference type="Proteomes" id="UP000246078">
    <property type="component" value="Unassembled WGS sequence"/>
</dbReference>
<keyword evidence="3" id="KW-0808">Transferase</keyword>
<evidence type="ECO:0000256" key="1">
    <source>
        <dbReference type="ARBA" id="ARBA00012513"/>
    </source>
</evidence>
<comment type="similarity">
    <text evidence="8">Belongs to the protein kinase superfamily. Ser/Thr protein kinase family. GCN2 subfamily.</text>
</comment>
<dbReference type="InterPro" id="IPR050339">
    <property type="entry name" value="CC_SR_Kinase"/>
</dbReference>
<dbReference type="PROSITE" id="PS00108">
    <property type="entry name" value="PROTEIN_KINASE_ST"/>
    <property type="match status" value="1"/>
</dbReference>
<feature type="signal peptide" evidence="12">
    <location>
        <begin position="1"/>
        <end position="21"/>
    </location>
</feature>
<protein>
    <recommendedName>
        <fullName evidence="1">non-specific serine/threonine protein kinase</fullName>
        <ecNumber evidence="1">2.7.11.1</ecNumber>
    </recommendedName>
</protein>
<evidence type="ECO:0000256" key="3">
    <source>
        <dbReference type="ARBA" id="ARBA00022679"/>
    </source>
</evidence>
<evidence type="ECO:0000256" key="8">
    <source>
        <dbReference type="ARBA" id="ARBA00037982"/>
    </source>
</evidence>
<evidence type="ECO:0000256" key="10">
    <source>
        <dbReference type="ARBA" id="ARBA00048977"/>
    </source>
</evidence>
<evidence type="ECO:0000256" key="6">
    <source>
        <dbReference type="ARBA" id="ARBA00022840"/>
    </source>
</evidence>
<comment type="catalytic activity">
    <reaction evidence="10">
        <text>L-seryl-[protein] + ATP = O-phospho-L-seryl-[protein] + ADP + H(+)</text>
        <dbReference type="Rhea" id="RHEA:17989"/>
        <dbReference type="Rhea" id="RHEA-COMP:9863"/>
        <dbReference type="Rhea" id="RHEA-COMP:11604"/>
        <dbReference type="ChEBI" id="CHEBI:15378"/>
        <dbReference type="ChEBI" id="CHEBI:29999"/>
        <dbReference type="ChEBI" id="CHEBI:30616"/>
        <dbReference type="ChEBI" id="CHEBI:83421"/>
        <dbReference type="ChEBI" id="CHEBI:456216"/>
        <dbReference type="EC" id="2.7.11.1"/>
    </reaction>
    <physiologicalReaction direction="left-to-right" evidence="10">
        <dbReference type="Rhea" id="RHEA:17990"/>
    </physiologicalReaction>
</comment>
<dbReference type="AlphaFoldDB" id="A0A2V2WCH9"/>
<dbReference type="VEuPathDB" id="TriTrypDB:ECC02_005683"/>
<sequence length="1043" mass="117227">MPDASIRIGLLILCILTLGLSFGVGSTTLLSVSGDQAHAQDVNLLKNVETESAGDEISASRPDHKELVPSYRLHPSNRLLLLHKDGKISSYGLDNGVPMWTVDTGGDMLRVEIEKHPTERVIRQDPLALPFLLEGGMLFTRRCVAPFGCKKQTPERCFDRKGIEVETRPEARPGEAKTRSGSGDSCEIPFSSTHPRCFMNLSTLIEKKHVQVGETDIFVTTSAHIMDVDSNEGKPVPEPNSLFSYLHVVRYDFTVHVRRPGEYSWHMSIAQYKLSEKSPLQSSEENLSDHDPLFVSRVLQSLLQKGDCGDNEYVPSTNEENTVDKVNIEPVVEEGFHNDIRNKQLMIREVDRNTYVLWSKLKHAPVWPSVVNPLSTVMSAFVWFSDRGKVHSLPVYRLETPKSIADTVEILEPEITDSLYLPSSLNSDQHRSKMSFNLHGFPNTWEFDIVADELELRELQNLYQQCSWIHGCDGSSGNIPNHSPNQRNPAMSSQMSLVSRFPLSHTDTGNTLLLLFNVSCYVVSFLSAFLAVIFRWYLWNTTGVGPDAFVDRISNSSRPGSIKMKPLDPKISAPQSVKSIDSAYKELEASHATEDGRSFDSITPLAEAEMLPPSTVNVVGTNSMHHVDSWWRYSGDDEISISDKPSSECRIQPNSNVSSQLFQQQFQKPEKIGSGAEGSVFRVKHQFTGVSYAVKAIRIPDDNEIYIQEAVLHSTFDSVNVVRFFNAWIERVPRNFAETLGILHRDDTMDNISAETLESFHETPFTESASSDACYTVLFIQTEWFERGTLADHFVRRKGFTRLENLKHLLQISEGLQYLHSQCVVHCDLKPRNIFMSDSGIMKIGDFGLSRKNRKRPHKLRGDAEGFASNSEAGDEGHAIAAFTPLYCSPEQKRGDAATTASDIYSLGLIALEFYCVFTTQHERFCTLGEARQGVFPKEFADTYPVERALFQKMLSEDESCRPLMKDIVKALRQGIKEEEEEEVMDGLIMRSKTLSPIDEYGSSNPASPLEKFKEKGKLTRVAPKFTRLSLSSLESTEFTQNT</sequence>
<organism evidence="14 15">
    <name type="scientific">Trypanosoma cruzi</name>
    <dbReference type="NCBI Taxonomy" id="5693"/>
    <lineage>
        <taxon>Eukaryota</taxon>
        <taxon>Discoba</taxon>
        <taxon>Euglenozoa</taxon>
        <taxon>Kinetoplastea</taxon>
        <taxon>Metakinetoplastina</taxon>
        <taxon>Trypanosomatida</taxon>
        <taxon>Trypanosomatidae</taxon>
        <taxon>Trypanosoma</taxon>
        <taxon>Schizotrypanum</taxon>
    </lineage>
</organism>
<keyword evidence="5 14" id="KW-0418">Kinase</keyword>
<comment type="catalytic activity">
    <reaction evidence="9">
        <text>L-threonyl-[protein] + ATP = O-phospho-L-threonyl-[protein] + ADP + H(+)</text>
        <dbReference type="Rhea" id="RHEA:46608"/>
        <dbReference type="Rhea" id="RHEA-COMP:11060"/>
        <dbReference type="Rhea" id="RHEA-COMP:11605"/>
        <dbReference type="ChEBI" id="CHEBI:15378"/>
        <dbReference type="ChEBI" id="CHEBI:30013"/>
        <dbReference type="ChEBI" id="CHEBI:30616"/>
        <dbReference type="ChEBI" id="CHEBI:61977"/>
        <dbReference type="ChEBI" id="CHEBI:456216"/>
        <dbReference type="EC" id="2.7.11.1"/>
    </reaction>
    <physiologicalReaction direction="left-to-right" evidence="9">
        <dbReference type="Rhea" id="RHEA:46609"/>
    </physiologicalReaction>
</comment>
<dbReference type="VEuPathDB" id="TriTrypDB:TcCLB.510231.10"/>
<feature type="chain" id="PRO_5015917936" description="non-specific serine/threonine protein kinase" evidence="12">
    <location>
        <begin position="22"/>
        <end position="1043"/>
    </location>
</feature>
<comment type="caution">
    <text evidence="14">The sequence shown here is derived from an EMBL/GenBank/DDBJ whole genome shotgun (WGS) entry which is preliminary data.</text>
</comment>
<evidence type="ECO:0000256" key="11">
    <source>
        <dbReference type="SAM" id="MobiDB-lite"/>
    </source>
</evidence>
<dbReference type="GO" id="GO:0005737">
    <property type="term" value="C:cytoplasm"/>
    <property type="evidence" value="ECO:0007669"/>
    <property type="project" value="TreeGrafter"/>
</dbReference>
<evidence type="ECO:0000256" key="12">
    <source>
        <dbReference type="SAM" id="SignalP"/>
    </source>
</evidence>
<accession>A0A2V2WCH9</accession>
<dbReference type="InterPro" id="IPR008271">
    <property type="entry name" value="Ser/Thr_kinase_AS"/>
</dbReference>
<proteinExistence type="inferred from homology"/>
<keyword evidence="4" id="KW-0547">Nucleotide-binding</keyword>
<feature type="region of interest" description="Disordered" evidence="11">
    <location>
        <begin position="166"/>
        <end position="186"/>
    </location>
</feature>
<dbReference type="PANTHER" id="PTHR11042">
    <property type="entry name" value="EUKARYOTIC TRANSLATION INITIATION FACTOR 2-ALPHA KINASE EIF2-ALPHA KINASE -RELATED"/>
    <property type="match status" value="1"/>
</dbReference>
<dbReference type="VEuPathDB" id="TriTrypDB:TcCL_NonESM04275"/>
<dbReference type="InterPro" id="IPR011009">
    <property type="entry name" value="Kinase-like_dom_sf"/>
</dbReference>
<dbReference type="CDD" id="cd13996">
    <property type="entry name" value="STKc_EIF2AK"/>
    <property type="match status" value="1"/>
</dbReference>
<dbReference type="VEuPathDB" id="TriTrypDB:TcCLB.506559.129"/>
<dbReference type="Gene3D" id="3.30.200.20">
    <property type="entry name" value="Phosphorylase Kinase, domain 1"/>
    <property type="match status" value="1"/>
</dbReference>
<dbReference type="VEuPathDB" id="TriTrypDB:TcBrA4_0123360"/>
<dbReference type="VEuPathDB" id="TriTrypDB:C3747_130g15"/>
<dbReference type="VEuPathDB" id="TriTrypDB:TCSYLVIO_003884"/>
<dbReference type="EMBL" id="PRFC01000130">
    <property type="protein sequence ID" value="PWV05463.1"/>
    <property type="molecule type" value="Genomic_DNA"/>
</dbReference>
<dbReference type="SMART" id="SM00220">
    <property type="entry name" value="S_TKc"/>
    <property type="match status" value="1"/>
</dbReference>
<feature type="domain" description="Protein kinase" evidence="13">
    <location>
        <begin position="666"/>
        <end position="976"/>
    </location>
</feature>
<dbReference type="VEuPathDB" id="TriTrypDB:TcYC6_0089220"/>
<dbReference type="VEuPathDB" id="TriTrypDB:TCDM_04734"/>
<dbReference type="VEuPathDB" id="TriTrypDB:C4B63_7g98"/>
<dbReference type="GO" id="GO:0003743">
    <property type="term" value="F:translation initiation factor activity"/>
    <property type="evidence" value="ECO:0007669"/>
    <property type="project" value="UniProtKB-KW"/>
</dbReference>
<dbReference type="VEuPathDB" id="TriTrypDB:BCY84_18960"/>
<keyword evidence="2" id="KW-0723">Serine/threonine-protein kinase</keyword>
<reference evidence="14 15" key="1">
    <citation type="journal article" date="2018" name="Microb. Genom.">
        <title>Expanding an expanded genome: long-read sequencing of Trypanosoma cruzi.</title>
        <authorList>
            <person name="Berna L."/>
            <person name="Rodriguez M."/>
            <person name="Chiribao M.L."/>
            <person name="Parodi-Talice A."/>
            <person name="Pita S."/>
            <person name="Rijo G."/>
            <person name="Alvarez-Valin F."/>
            <person name="Robello C."/>
        </authorList>
    </citation>
    <scope>NUCLEOTIDE SEQUENCE [LARGE SCALE GENOMIC DNA]</scope>
    <source>
        <strain evidence="14 15">TCC</strain>
    </source>
</reference>
<dbReference type="PANTHER" id="PTHR11042:SF160">
    <property type="entry name" value="EUKARYOTIC TRANSLATION INITIATION FACTOR 2-ALPHA KINASE 1"/>
    <property type="match status" value="1"/>
</dbReference>
<gene>
    <name evidence="14" type="ORF">C3747_130g15</name>
</gene>
<dbReference type="Gene3D" id="1.10.510.10">
    <property type="entry name" value="Transferase(Phosphotransferase) domain 1"/>
    <property type="match status" value="1"/>
</dbReference>
<dbReference type="InterPro" id="IPR000719">
    <property type="entry name" value="Prot_kinase_dom"/>
</dbReference>
<evidence type="ECO:0000256" key="9">
    <source>
        <dbReference type="ARBA" id="ARBA00048659"/>
    </source>
</evidence>
<dbReference type="EC" id="2.7.11.1" evidence="1"/>
<dbReference type="GO" id="GO:0004694">
    <property type="term" value="F:eukaryotic translation initiation factor 2alpha kinase activity"/>
    <property type="evidence" value="ECO:0007669"/>
    <property type="project" value="TreeGrafter"/>
</dbReference>
<dbReference type="GO" id="GO:0005634">
    <property type="term" value="C:nucleus"/>
    <property type="evidence" value="ECO:0007669"/>
    <property type="project" value="TreeGrafter"/>
</dbReference>
<dbReference type="GO" id="GO:0005524">
    <property type="term" value="F:ATP binding"/>
    <property type="evidence" value="ECO:0007669"/>
    <property type="project" value="UniProtKB-KW"/>
</dbReference>
<keyword evidence="14" id="KW-0648">Protein biosynthesis</keyword>
<evidence type="ECO:0000259" key="13">
    <source>
        <dbReference type="PROSITE" id="PS50011"/>
    </source>
</evidence>
<evidence type="ECO:0000313" key="15">
    <source>
        <dbReference type="Proteomes" id="UP000246078"/>
    </source>
</evidence>
<dbReference type="Pfam" id="PF00069">
    <property type="entry name" value="Pkinase"/>
    <property type="match status" value="1"/>
</dbReference>
<feature type="compositionally biased region" description="Basic and acidic residues" evidence="11">
    <location>
        <begin position="166"/>
        <end position="178"/>
    </location>
</feature>
<name>A0A2V2WCH9_TRYCR</name>
<evidence type="ECO:0000256" key="4">
    <source>
        <dbReference type="ARBA" id="ARBA00022741"/>
    </source>
</evidence>
<evidence type="ECO:0000256" key="7">
    <source>
        <dbReference type="ARBA" id="ARBA00023193"/>
    </source>
</evidence>
<evidence type="ECO:0000313" key="14">
    <source>
        <dbReference type="EMBL" id="PWV05463.1"/>
    </source>
</evidence>
<keyword evidence="6" id="KW-0067">ATP-binding</keyword>
<evidence type="ECO:0000256" key="5">
    <source>
        <dbReference type="ARBA" id="ARBA00022777"/>
    </source>
</evidence>
<dbReference type="VEuPathDB" id="TriTrypDB:Tc_MARK_428"/>
<keyword evidence="7" id="KW-0652">Protein synthesis inhibitor</keyword>
<keyword evidence="14" id="KW-0396">Initiation factor</keyword>